<accession>A0A367JEC1</accession>
<sequence length="108" mass="11984">MKVAIQNAQTNQRDFKRKLGELPLNPSSTTTISTSLGDSSSTTTSTTPNVSSAIMAPPSNTPSASLYQRNMTFVLEFKASRTKQAKEFMDWRACIAEGRKNELFLNYK</sequence>
<proteinExistence type="predicted"/>
<dbReference type="Proteomes" id="UP000252139">
    <property type="component" value="Unassembled WGS sequence"/>
</dbReference>
<evidence type="ECO:0000313" key="3">
    <source>
        <dbReference type="Proteomes" id="UP000252139"/>
    </source>
</evidence>
<dbReference type="AlphaFoldDB" id="A0A367JEC1"/>
<feature type="region of interest" description="Disordered" evidence="1">
    <location>
        <begin position="1"/>
        <end position="62"/>
    </location>
</feature>
<evidence type="ECO:0000256" key="1">
    <source>
        <dbReference type="SAM" id="MobiDB-lite"/>
    </source>
</evidence>
<comment type="caution">
    <text evidence="2">The sequence shown here is derived from an EMBL/GenBank/DDBJ whole genome shotgun (WGS) entry which is preliminary data.</text>
</comment>
<feature type="compositionally biased region" description="Low complexity" evidence="1">
    <location>
        <begin position="27"/>
        <end position="52"/>
    </location>
</feature>
<protein>
    <submittedName>
        <fullName evidence="2">Uncharacterized protein</fullName>
    </submittedName>
</protein>
<name>A0A367JEC1_RHIAZ</name>
<feature type="compositionally biased region" description="Polar residues" evidence="1">
    <location>
        <begin position="1"/>
        <end position="12"/>
    </location>
</feature>
<evidence type="ECO:0000313" key="2">
    <source>
        <dbReference type="EMBL" id="RCH88276.1"/>
    </source>
</evidence>
<keyword evidence="3" id="KW-1185">Reference proteome</keyword>
<gene>
    <name evidence="2" type="ORF">CU097_008718</name>
</gene>
<organism evidence="2 3">
    <name type="scientific">Rhizopus azygosporus</name>
    <name type="common">Rhizopus microsporus var. azygosporus</name>
    <dbReference type="NCBI Taxonomy" id="86630"/>
    <lineage>
        <taxon>Eukaryota</taxon>
        <taxon>Fungi</taxon>
        <taxon>Fungi incertae sedis</taxon>
        <taxon>Mucoromycota</taxon>
        <taxon>Mucoromycotina</taxon>
        <taxon>Mucoromycetes</taxon>
        <taxon>Mucorales</taxon>
        <taxon>Mucorineae</taxon>
        <taxon>Rhizopodaceae</taxon>
        <taxon>Rhizopus</taxon>
    </lineage>
</organism>
<reference evidence="2 3" key="1">
    <citation type="journal article" date="2018" name="G3 (Bethesda)">
        <title>Phylogenetic and Phylogenomic Definition of Rhizopus Species.</title>
        <authorList>
            <person name="Gryganskyi A.P."/>
            <person name="Golan J."/>
            <person name="Dolatabadi S."/>
            <person name="Mondo S."/>
            <person name="Robb S."/>
            <person name="Idnurm A."/>
            <person name="Muszewska A."/>
            <person name="Steczkiewicz K."/>
            <person name="Masonjones S."/>
            <person name="Liao H.L."/>
            <person name="Gajdeczka M.T."/>
            <person name="Anike F."/>
            <person name="Vuek A."/>
            <person name="Anishchenko I.M."/>
            <person name="Voigt K."/>
            <person name="de Hoog G.S."/>
            <person name="Smith M.E."/>
            <person name="Heitman J."/>
            <person name="Vilgalys R."/>
            <person name="Stajich J.E."/>
        </authorList>
    </citation>
    <scope>NUCLEOTIDE SEQUENCE [LARGE SCALE GENOMIC DNA]</scope>
    <source>
        <strain evidence="2 3">CBS 357.93</strain>
    </source>
</reference>
<dbReference type="EMBL" id="PJQL01001497">
    <property type="protein sequence ID" value="RCH88276.1"/>
    <property type="molecule type" value="Genomic_DNA"/>
</dbReference>